<evidence type="ECO:0000313" key="3">
    <source>
        <dbReference type="EMBL" id="SEO40055.1"/>
    </source>
</evidence>
<evidence type="ECO:0008006" key="5">
    <source>
        <dbReference type="Google" id="ProtNLM"/>
    </source>
</evidence>
<keyword evidence="2" id="KW-0472">Membrane</keyword>
<proteinExistence type="predicted"/>
<evidence type="ECO:0000256" key="1">
    <source>
        <dbReference type="SAM" id="MobiDB-lite"/>
    </source>
</evidence>
<name>A0A1H8PDP3_9ACTN</name>
<keyword evidence="2" id="KW-1133">Transmembrane helix</keyword>
<accession>A0A1H8PDP3</accession>
<feature type="transmembrane region" description="Helical" evidence="2">
    <location>
        <begin position="113"/>
        <end position="133"/>
    </location>
</feature>
<organism evidence="3 4">
    <name type="scientific">Actinacidiphila rubida</name>
    <dbReference type="NCBI Taxonomy" id="310780"/>
    <lineage>
        <taxon>Bacteria</taxon>
        <taxon>Bacillati</taxon>
        <taxon>Actinomycetota</taxon>
        <taxon>Actinomycetes</taxon>
        <taxon>Kitasatosporales</taxon>
        <taxon>Streptomycetaceae</taxon>
        <taxon>Actinacidiphila</taxon>
    </lineage>
</organism>
<dbReference type="RefSeq" id="WP_245791603.1">
    <property type="nucleotide sequence ID" value="NZ_FODD01000025.1"/>
</dbReference>
<reference evidence="3 4" key="1">
    <citation type="submission" date="2016-10" db="EMBL/GenBank/DDBJ databases">
        <authorList>
            <person name="de Groot N.N."/>
        </authorList>
    </citation>
    <scope>NUCLEOTIDE SEQUENCE [LARGE SCALE GENOMIC DNA]</scope>
    <source>
        <strain evidence="3 4">CGMCC 4.2026</strain>
    </source>
</reference>
<dbReference type="EMBL" id="FODD01000025">
    <property type="protein sequence ID" value="SEO40055.1"/>
    <property type="molecule type" value="Genomic_DNA"/>
</dbReference>
<gene>
    <name evidence="3" type="ORF">SAMN05216267_102573</name>
</gene>
<evidence type="ECO:0000313" key="4">
    <source>
        <dbReference type="Proteomes" id="UP000181951"/>
    </source>
</evidence>
<keyword evidence="2" id="KW-0812">Transmembrane</keyword>
<feature type="transmembrane region" description="Helical" evidence="2">
    <location>
        <begin position="145"/>
        <end position="167"/>
    </location>
</feature>
<dbReference type="AlphaFoldDB" id="A0A1H8PDP3"/>
<feature type="region of interest" description="Disordered" evidence="1">
    <location>
        <begin position="1"/>
        <end position="46"/>
    </location>
</feature>
<dbReference type="Proteomes" id="UP000181951">
    <property type="component" value="Unassembled WGS sequence"/>
</dbReference>
<evidence type="ECO:0000256" key="2">
    <source>
        <dbReference type="SAM" id="Phobius"/>
    </source>
</evidence>
<feature type="transmembrane region" description="Helical" evidence="2">
    <location>
        <begin position="83"/>
        <end position="101"/>
    </location>
</feature>
<dbReference type="STRING" id="310780.SAMN05216267_102573"/>
<sequence length="190" mass="19563">MAEDDAGDGSANETGDQAGKPIEENDVTADPSTAGGPEQRQPAAPVRIGTGPGRLLLWLYGIFTVAALSRSIVQISMKFHHAPLAYSLSAVAGVVYAVILVALSKGGESARRVAMVCCSIELVGVVTVGTLTVVDSSAFADSTVWSYYGAGYLLLPLALPVTGLLWLRRAAREAVPAAAGAPVPDAGRQD</sequence>
<feature type="transmembrane region" description="Helical" evidence="2">
    <location>
        <begin position="55"/>
        <end position="77"/>
    </location>
</feature>
<keyword evidence="4" id="KW-1185">Reference proteome</keyword>
<protein>
    <recommendedName>
        <fullName evidence="5">Integral membrane protein</fullName>
    </recommendedName>
</protein>